<reference evidence="8 9" key="1">
    <citation type="submission" date="2024-05" db="EMBL/GenBank/DDBJ databases">
        <authorList>
            <person name="Wallberg A."/>
        </authorList>
    </citation>
    <scope>NUCLEOTIDE SEQUENCE [LARGE SCALE GENOMIC DNA]</scope>
</reference>
<feature type="DNA-binding region" description="HMG box" evidence="4">
    <location>
        <begin position="958"/>
        <end position="1012"/>
    </location>
</feature>
<keyword evidence="1 4" id="KW-0238">DNA-binding</keyword>
<feature type="domain" description="HMG box" evidence="6">
    <location>
        <begin position="1180"/>
        <end position="1235"/>
    </location>
</feature>
<dbReference type="SMART" id="SM00398">
    <property type="entry name" value="HMG"/>
    <property type="match status" value="3"/>
</dbReference>
<evidence type="ECO:0000256" key="5">
    <source>
        <dbReference type="SAM" id="MobiDB-lite"/>
    </source>
</evidence>
<feature type="DNA-binding region" description="HMG box" evidence="4">
    <location>
        <begin position="1105"/>
        <end position="1161"/>
    </location>
</feature>
<evidence type="ECO:0000313" key="8">
    <source>
        <dbReference type="EMBL" id="CAL4184039.1"/>
    </source>
</evidence>
<feature type="domain" description="C2H2-type" evidence="7">
    <location>
        <begin position="1469"/>
        <end position="1491"/>
    </location>
</feature>
<feature type="region of interest" description="Disordered" evidence="5">
    <location>
        <begin position="79"/>
        <end position="336"/>
    </location>
</feature>
<accession>A0AAV2SFS1</accession>
<feature type="domain" description="HMG box" evidence="6">
    <location>
        <begin position="958"/>
        <end position="1012"/>
    </location>
</feature>
<evidence type="ECO:0000256" key="3">
    <source>
        <dbReference type="PROSITE-ProRule" id="PRU00042"/>
    </source>
</evidence>
<dbReference type="Proteomes" id="UP001497623">
    <property type="component" value="Unassembled WGS sequence"/>
</dbReference>
<dbReference type="PROSITE" id="PS50118">
    <property type="entry name" value="HMG_BOX_2"/>
    <property type="match status" value="3"/>
</dbReference>
<feature type="compositionally biased region" description="Polar residues" evidence="5">
    <location>
        <begin position="192"/>
        <end position="202"/>
    </location>
</feature>
<dbReference type="Gene3D" id="1.10.30.10">
    <property type="entry name" value="High mobility group box domain"/>
    <property type="match status" value="3"/>
</dbReference>
<feature type="compositionally biased region" description="Polar residues" evidence="5">
    <location>
        <begin position="257"/>
        <end position="294"/>
    </location>
</feature>
<dbReference type="InterPro" id="IPR009071">
    <property type="entry name" value="HMG_box_dom"/>
</dbReference>
<feature type="compositionally biased region" description="Low complexity" evidence="5">
    <location>
        <begin position="148"/>
        <end position="187"/>
    </location>
</feature>
<feature type="non-terminal residue" evidence="8">
    <location>
        <position position="1689"/>
    </location>
</feature>
<dbReference type="PROSITE" id="PS50157">
    <property type="entry name" value="ZINC_FINGER_C2H2_2"/>
    <property type="match status" value="1"/>
</dbReference>
<sequence length="1689" mass="188726">MLSNDKKYKNMTKESWQKMKMKGPVQTVYTPMFMMQPVSNVGPPMAVNPSMMTPRKLPNGPAAPNLDPSLCLKAKMTFTPHVPNPTRITHEGEKTQPIMPPRPSGPNTSPSSSSFPSQAKSPLIHPGPNNSPSSSTNPLQAKSPLRTPGPNNSPSSSAFPSQAKSPQRPGSNNSPSSSVFPSQSKSPLRPSGPNNSPSSTFPLQAKSPLRPPEPNNSPSFSTFPLQAKSPLRPPEPNNSPSFSTFPLQAKSPLRTPGPNNSPLSSTFLSQAKSSLRPTGPNNSPSSSACQSQAKSPLRPPAPNTPSSISKREIVIDHSKSQILISNEMSRPPTKSVEEIEDNLKSKDFPSKDKEHFEITKTNFTDVSKEQDVKDISKENDLKNCVDDKNVCLNTNDDSITTDTSICNTSLIKNKCEDKPDLFNKCLPNEDLSNANNSNFEIDESLSMSNLENLGSACNEKLSNLDEIVNKKWLDDQNKNIHNSSNLVTNVAFKNWYAIGDKNVDCSKSGEQSNVYLKKAPNSEYLHITSKNENHVDNAIAIKKRNLDNKAIFKNWYAIKDNKTITKKTGSNTPKKSTKTWSVPNESRYSTFGKMLSNTAACDIRSKELFMNENSVSELHLNQKPLTISGTQYDKQMDEFAFIDIPDKLKEVELSTLNSSTSLPSMQNFINWQGIGEKNINCNKYDEKTNKYLKSPNSEDLTISFVIPDNKINLNNKGILKNLYSVKDDKTNANIATCGTGSNELPIYEKSTTSLDLNQGHQTIIGTQYDKQLNEFAFLDLPDTLKEVQLSTLNSNISLKDIQDVFKDSTSMVKLQDTNMNPEIVVHKKGLVINEESNDIVTTSFQCDKMSNANNIQMSEQAHIDIASDLNINDFADHEDLDFFLGCEDLKDLKFDNIFEDCLMELEMNEEPPLPPLITPLQPDDVNKFETVAKDTKSTIETADESTGNNISDIDTLNFGKNKLGYHLFYSEKKESFISKNPGAKTNEVSHWISLEWKNLKESEKKIFDERAKNTSLNVLNVNRAIEQTNHSTSVLKQMANIRKKVIDKNPDASFEEISQLISSEWKDHIKSENNSYTNEDLDGSKIEAKLDLLPFPSDTQRTQKRIQQLTGYNLYWTEVRKSLIDKNPNANFGEISRLIGNEWKALRESEQRVYNDKAQKENSLKIIGKPSGDAFFQFRRTQNVTGYIIFCAEIRKSLAAKNQDADFGEISRLVGNKWKTLPDTEKRIYNYRAYKANLFKSKVNSSNVSKTNDDKSKKDCLSNEKLLEKLIIDWLNSNYELCTGNVIEQTIVHKHLKLTLKNKKGITNAIVANCVRKLFGKTDSSKLGLRGNKKLMDKLSEKYYTDIRKRENISLRTKTTSKTLKEDIEKKLDIGTSLIKPNLTDVETVSDSTSTNNYEEEYKNKCSDINHTLVEEKNSHPPCSTNTDISNLCKESSKNVTIDSLAKSDSINVTNDGLYNKNLAESQVYSCGDCDARFSSTEELTGHVTVHEVTELQEAGIVKELENILPNIDIENLLDQMELLDSNRNNENMSKNLANQLPISPNKNDLFKKGTSTTQSSAVCVTCNKDGERDSFYDKVKMYCSLECTKKRQPLIKVKDLSLLMDIKDNGENVQNIDCTSKSITSLDGHTDHNAIRVDSCNSINDIPSTPGIIPNVICSLGISQTTDISPDCTPNIVSSPDINSKLDQ</sequence>
<dbReference type="SUPFAM" id="SSF47095">
    <property type="entry name" value="HMG-box"/>
    <property type="match status" value="3"/>
</dbReference>
<feature type="compositionally biased region" description="Basic and acidic residues" evidence="5">
    <location>
        <begin position="309"/>
        <end position="319"/>
    </location>
</feature>
<dbReference type="GO" id="GO:0005634">
    <property type="term" value="C:nucleus"/>
    <property type="evidence" value="ECO:0007669"/>
    <property type="project" value="UniProtKB-UniRule"/>
</dbReference>
<feature type="compositionally biased region" description="Low complexity" evidence="5">
    <location>
        <begin position="105"/>
        <end position="138"/>
    </location>
</feature>
<organism evidence="8 9">
    <name type="scientific">Meganyctiphanes norvegica</name>
    <name type="common">Northern krill</name>
    <name type="synonym">Thysanopoda norvegica</name>
    <dbReference type="NCBI Taxonomy" id="48144"/>
    <lineage>
        <taxon>Eukaryota</taxon>
        <taxon>Metazoa</taxon>
        <taxon>Ecdysozoa</taxon>
        <taxon>Arthropoda</taxon>
        <taxon>Crustacea</taxon>
        <taxon>Multicrustacea</taxon>
        <taxon>Malacostraca</taxon>
        <taxon>Eumalacostraca</taxon>
        <taxon>Eucarida</taxon>
        <taxon>Euphausiacea</taxon>
        <taxon>Euphausiidae</taxon>
        <taxon>Meganyctiphanes</taxon>
    </lineage>
</organism>
<dbReference type="InterPro" id="IPR051965">
    <property type="entry name" value="ChromReg_NeuronalGeneExpr"/>
</dbReference>
<name>A0AAV2SFS1_MEGNR</name>
<dbReference type="PANTHER" id="PTHR46040">
    <property type="entry name" value="HIGH MOBILITY GROUP PROTEIN 2"/>
    <property type="match status" value="1"/>
</dbReference>
<keyword evidence="2 4" id="KW-0539">Nucleus</keyword>
<keyword evidence="3" id="KW-0862">Zinc</keyword>
<keyword evidence="3" id="KW-0863">Zinc-finger</keyword>
<dbReference type="GO" id="GO:0008270">
    <property type="term" value="F:zinc ion binding"/>
    <property type="evidence" value="ECO:0007669"/>
    <property type="project" value="UniProtKB-KW"/>
</dbReference>
<dbReference type="Gene3D" id="3.30.60.160">
    <property type="match status" value="1"/>
</dbReference>
<dbReference type="InterPro" id="IPR038603">
    <property type="entry name" value="Znf_FCS_sf"/>
</dbReference>
<evidence type="ECO:0000256" key="2">
    <source>
        <dbReference type="ARBA" id="ARBA00023242"/>
    </source>
</evidence>
<dbReference type="GO" id="GO:0003677">
    <property type="term" value="F:DNA binding"/>
    <property type="evidence" value="ECO:0007669"/>
    <property type="project" value="UniProtKB-UniRule"/>
</dbReference>
<dbReference type="PROSITE" id="PS00028">
    <property type="entry name" value="ZINC_FINGER_C2H2_1"/>
    <property type="match status" value="1"/>
</dbReference>
<dbReference type="GO" id="GO:0010468">
    <property type="term" value="P:regulation of gene expression"/>
    <property type="evidence" value="ECO:0007669"/>
    <property type="project" value="TreeGrafter"/>
</dbReference>
<gene>
    <name evidence="8" type="ORF">MNOR_LOCUS35756</name>
</gene>
<feature type="DNA-binding region" description="HMG box" evidence="4">
    <location>
        <begin position="1180"/>
        <end position="1235"/>
    </location>
</feature>
<dbReference type="InterPro" id="IPR013087">
    <property type="entry name" value="Znf_C2H2_type"/>
</dbReference>
<comment type="caution">
    <text evidence="8">The sequence shown here is derived from an EMBL/GenBank/DDBJ whole genome shotgun (WGS) entry which is preliminary data.</text>
</comment>
<proteinExistence type="predicted"/>
<feature type="domain" description="HMG box" evidence="6">
    <location>
        <begin position="1105"/>
        <end position="1161"/>
    </location>
</feature>
<dbReference type="InterPro" id="IPR036910">
    <property type="entry name" value="HMG_box_dom_sf"/>
</dbReference>
<evidence type="ECO:0000259" key="6">
    <source>
        <dbReference type="PROSITE" id="PS50118"/>
    </source>
</evidence>
<keyword evidence="9" id="KW-1185">Reference proteome</keyword>
<evidence type="ECO:0000259" key="7">
    <source>
        <dbReference type="PROSITE" id="PS50157"/>
    </source>
</evidence>
<protein>
    <submittedName>
        <fullName evidence="8">Uncharacterized protein</fullName>
    </submittedName>
</protein>
<dbReference type="Pfam" id="PF00505">
    <property type="entry name" value="HMG_box"/>
    <property type="match status" value="3"/>
</dbReference>
<keyword evidence="3" id="KW-0479">Metal-binding</keyword>
<dbReference type="CDD" id="cd00084">
    <property type="entry name" value="HMG-box_SF"/>
    <property type="match status" value="1"/>
</dbReference>
<evidence type="ECO:0000256" key="1">
    <source>
        <dbReference type="ARBA" id="ARBA00023125"/>
    </source>
</evidence>
<dbReference type="PANTHER" id="PTHR46040:SF3">
    <property type="entry name" value="HIGH MOBILITY GROUP PROTEIN 2"/>
    <property type="match status" value="1"/>
</dbReference>
<dbReference type="EMBL" id="CAXKWB010061194">
    <property type="protein sequence ID" value="CAL4184039.1"/>
    <property type="molecule type" value="Genomic_DNA"/>
</dbReference>
<evidence type="ECO:0000313" key="9">
    <source>
        <dbReference type="Proteomes" id="UP001497623"/>
    </source>
</evidence>
<evidence type="ECO:0000256" key="4">
    <source>
        <dbReference type="PROSITE-ProRule" id="PRU00267"/>
    </source>
</evidence>